<dbReference type="EMBL" id="KQ965769">
    <property type="protein sequence ID" value="KXS14401.1"/>
    <property type="molecule type" value="Genomic_DNA"/>
</dbReference>
<feature type="compositionally biased region" description="Polar residues" evidence="10">
    <location>
        <begin position="1163"/>
        <end position="1172"/>
    </location>
</feature>
<dbReference type="OMA" id="IRCTCES"/>
<dbReference type="Pfam" id="PF22997">
    <property type="entry name" value="CHS4"/>
    <property type="match status" value="1"/>
</dbReference>
<evidence type="ECO:0000256" key="11">
    <source>
        <dbReference type="SAM" id="Phobius"/>
    </source>
</evidence>
<evidence type="ECO:0000256" key="2">
    <source>
        <dbReference type="ARBA" id="ARBA00012543"/>
    </source>
</evidence>
<feature type="compositionally biased region" description="Pro residues" evidence="10">
    <location>
        <begin position="1181"/>
        <end position="1190"/>
    </location>
</feature>
<evidence type="ECO:0000256" key="7">
    <source>
        <dbReference type="ARBA" id="ARBA00022989"/>
    </source>
</evidence>
<feature type="region of interest" description="Disordered" evidence="10">
    <location>
        <begin position="1016"/>
        <end position="1268"/>
    </location>
</feature>
<evidence type="ECO:0000256" key="10">
    <source>
        <dbReference type="SAM" id="MobiDB-lite"/>
    </source>
</evidence>
<feature type="domain" description="Chitin synthase 4-like" evidence="12">
    <location>
        <begin position="272"/>
        <end position="350"/>
    </location>
</feature>
<dbReference type="GO" id="GO:0006031">
    <property type="term" value="P:chitin biosynthetic process"/>
    <property type="evidence" value="ECO:0007669"/>
    <property type="project" value="TreeGrafter"/>
</dbReference>
<feature type="transmembrane region" description="Helical" evidence="11">
    <location>
        <begin position="852"/>
        <end position="872"/>
    </location>
</feature>
<evidence type="ECO:0000259" key="12">
    <source>
        <dbReference type="Pfam" id="PF22997"/>
    </source>
</evidence>
<keyword evidence="14" id="KW-1185">Reference proteome</keyword>
<feature type="compositionally biased region" description="Low complexity" evidence="10">
    <location>
        <begin position="1133"/>
        <end position="1156"/>
    </location>
</feature>
<dbReference type="SUPFAM" id="SSF53448">
    <property type="entry name" value="Nucleotide-diphospho-sugar transferases"/>
    <property type="match status" value="1"/>
</dbReference>
<dbReference type="GO" id="GO:0005886">
    <property type="term" value="C:plasma membrane"/>
    <property type="evidence" value="ECO:0007669"/>
    <property type="project" value="UniProtKB-SubCell"/>
</dbReference>
<feature type="transmembrane region" description="Helical" evidence="11">
    <location>
        <begin position="364"/>
        <end position="391"/>
    </location>
</feature>
<feature type="region of interest" description="Disordered" evidence="10">
    <location>
        <begin position="50"/>
        <end position="72"/>
    </location>
</feature>
<feature type="region of interest" description="Disordered" evidence="10">
    <location>
        <begin position="954"/>
        <end position="988"/>
    </location>
</feature>
<feature type="compositionally biased region" description="Gly residues" evidence="10">
    <location>
        <begin position="54"/>
        <end position="69"/>
    </location>
</feature>
<evidence type="ECO:0000313" key="13">
    <source>
        <dbReference type="EMBL" id="KXS14401.1"/>
    </source>
</evidence>
<evidence type="ECO:0000256" key="5">
    <source>
        <dbReference type="ARBA" id="ARBA00022679"/>
    </source>
</evidence>
<evidence type="ECO:0000256" key="1">
    <source>
        <dbReference type="ARBA" id="ARBA00004651"/>
    </source>
</evidence>
<dbReference type="GO" id="GO:0030428">
    <property type="term" value="C:cell septum"/>
    <property type="evidence" value="ECO:0007669"/>
    <property type="project" value="TreeGrafter"/>
</dbReference>
<sequence length="1268" mass="137948">MSYEPFLSDEPVQQTSPVRRTAGTVRQMLDPRAVFNKVFGGEGGFEALPTSESGGFGRRGATRSGGGIRGRSERKTLTKPLRATQRHTTVRKKLIERTDIFKGPWPTFSRIITICCPNFLLSSIGGMKDYRVRQAWREKVGLCFIVFLISCLIVFFTLALKELLCSTAKQTAIQRSSVSVETFDTLVIAGQLYNRSTVLPEFSHMFENLPPGFSVSDQFTETPAPSCASLPDNLINNAVVQQHNPCYSQGGCVPLDYVTSTFNLTVVGSPVYDWGYLYRQAPRIQNLIVLNDAVLDLTTYFSANPTPDLTNPLDVALRAAVSIRDATILQRTIPELRTAAQCLVEKYGVGKTAMQDVGCLAVTLVFYVGLILVMGVVFTRFAFAVIFDWFISFRLAREPHPDSLALREHDYAHAPVPLLREIGGAIELGPVKGGAGNGYAGAPEADPLEPFVVMLVTAYSEGTESLENTFDSMAATDYHDARKLLLVVADGIVQGKGNPAPTPDLVLELMDQDRSFGEPKPYSYVAVASGSKQHNMARVYVGYYRKRGRNVPTVLVAKCGTPEESGGGKPGNRGKRDSQLVLMNFFRRCILGERMTPLDFDLFRKIHHVMHITPDKFEIVLMVDADTKVHTDSIKLMTRAMINDQQIMGLCGETKITNKTQSWVTAIQVFEYYISHHLGKSFESVFGGVTCLPGCFCMYRIKAYKDGVWVPVLVSPDIVDQYSTNETDTLHQKNLLLLGEDRFLSTLMLRQFPNRKMIFVPRAVCKTTVPDDFQTLLSQRRRWINSTVHNLMELVLVNNLCGTFCFSMQFVVFLDLMGTAILPVSTVMLYYLIVQAIIMLRSALALSPVQIFPLVMMVVSLLIPSFLVLITAKRISYLGWFLLFMLALPIWQIILPLYAFWHFDDFSWGATRQVAGAGGDDHGAGEGEFDQRAVPFKRWEEYEKAWRQSLLNKRGIAPSKGGSDATLQELPSPTGPMRKIPKPRPSAEYVQSYNDAKENEEFLSDDETSGLTSNAAAFGRHQGKRDFRGAKPSSAMEPATVSRSVSGPPPPTMAPPPPPVSAPPPQAIPSISVSMAPPRSSSVHNTPPAAAAPAQPEALAPLNPPLLTFTPPSPNLGPQASPYQSASATTATPPQRGSSGRGPAPSVPSGSGSPVVVNPPPRTSTVSASVIPTSAPKQSPAGPPPPPKSSPPQTLTQLKSPTSPTGFGISIDELMSDITGPSAPSGRPSPPAVSAAKTKSQPSAAPGAQAKPSGGTGSGAIDDLMKGW</sequence>
<keyword evidence="3" id="KW-1003">Cell membrane</keyword>
<dbReference type="AlphaFoldDB" id="A0A139AC65"/>
<keyword evidence="9" id="KW-0325">Glycoprotein</keyword>
<dbReference type="InterPro" id="IPR004835">
    <property type="entry name" value="Chitin_synth"/>
</dbReference>
<feature type="compositionally biased region" description="Low complexity" evidence="10">
    <location>
        <begin position="1221"/>
        <end position="1236"/>
    </location>
</feature>
<dbReference type="InterPro" id="IPR029044">
    <property type="entry name" value="Nucleotide-diphossugar_trans"/>
</dbReference>
<feature type="region of interest" description="Disordered" evidence="10">
    <location>
        <begin position="1"/>
        <end position="22"/>
    </location>
</feature>
<feature type="compositionally biased region" description="Pro residues" evidence="10">
    <location>
        <begin position="1047"/>
        <end position="1067"/>
    </location>
</feature>
<reference evidence="13 14" key="1">
    <citation type="journal article" date="2015" name="Genome Biol. Evol.">
        <title>Phylogenomic analyses indicate that early fungi evolved digesting cell walls of algal ancestors of land plants.</title>
        <authorList>
            <person name="Chang Y."/>
            <person name="Wang S."/>
            <person name="Sekimoto S."/>
            <person name="Aerts A.L."/>
            <person name="Choi C."/>
            <person name="Clum A."/>
            <person name="LaButti K.M."/>
            <person name="Lindquist E.A."/>
            <person name="Yee Ngan C."/>
            <person name="Ohm R.A."/>
            <person name="Salamov A.A."/>
            <person name="Grigoriev I.V."/>
            <person name="Spatafora J.W."/>
            <person name="Berbee M.L."/>
        </authorList>
    </citation>
    <scope>NUCLEOTIDE SEQUENCE [LARGE SCALE GENOMIC DNA]</scope>
    <source>
        <strain evidence="13 14">JEL478</strain>
    </source>
</reference>
<dbReference type="GO" id="GO:0004100">
    <property type="term" value="F:chitin synthase activity"/>
    <property type="evidence" value="ECO:0007669"/>
    <property type="project" value="UniProtKB-EC"/>
</dbReference>
<keyword evidence="6 11" id="KW-0812">Transmembrane</keyword>
<dbReference type="STRING" id="1344416.A0A139AC65"/>
<comment type="subcellular location">
    <subcellularLocation>
        <location evidence="1">Cell membrane</location>
        <topology evidence="1">Multi-pass membrane protein</topology>
    </subcellularLocation>
</comment>
<evidence type="ECO:0000256" key="8">
    <source>
        <dbReference type="ARBA" id="ARBA00023136"/>
    </source>
</evidence>
<organism evidence="13 14">
    <name type="scientific">Gonapodya prolifera (strain JEL478)</name>
    <name type="common">Monoblepharis prolifera</name>
    <dbReference type="NCBI Taxonomy" id="1344416"/>
    <lineage>
        <taxon>Eukaryota</taxon>
        <taxon>Fungi</taxon>
        <taxon>Fungi incertae sedis</taxon>
        <taxon>Chytridiomycota</taxon>
        <taxon>Chytridiomycota incertae sedis</taxon>
        <taxon>Monoblepharidomycetes</taxon>
        <taxon>Monoblepharidales</taxon>
        <taxon>Gonapodyaceae</taxon>
        <taxon>Gonapodya</taxon>
    </lineage>
</organism>
<feature type="compositionally biased region" description="Polar residues" evidence="10">
    <location>
        <begin position="1121"/>
        <end position="1132"/>
    </location>
</feature>
<feature type="transmembrane region" description="Helical" evidence="11">
    <location>
        <begin position="878"/>
        <end position="901"/>
    </location>
</feature>
<dbReference type="PANTHER" id="PTHR22914:SF41">
    <property type="entry name" value="CHITIN SYNTHASE 7"/>
    <property type="match status" value="1"/>
</dbReference>
<keyword evidence="4" id="KW-0328">Glycosyltransferase</keyword>
<dbReference type="Pfam" id="PF03142">
    <property type="entry name" value="Chitin_synth_2"/>
    <property type="match status" value="1"/>
</dbReference>
<feature type="transmembrane region" description="Helical" evidence="11">
    <location>
        <begin position="140"/>
        <end position="160"/>
    </location>
</feature>
<evidence type="ECO:0000256" key="9">
    <source>
        <dbReference type="ARBA" id="ARBA00023180"/>
    </source>
</evidence>
<dbReference type="OrthoDB" id="370884at2759"/>
<feature type="transmembrane region" description="Helical" evidence="11">
    <location>
        <begin position="820"/>
        <end position="840"/>
    </location>
</feature>
<dbReference type="EC" id="2.4.1.16" evidence="2"/>
<evidence type="ECO:0000256" key="3">
    <source>
        <dbReference type="ARBA" id="ARBA00022475"/>
    </source>
</evidence>
<evidence type="ECO:0000256" key="6">
    <source>
        <dbReference type="ARBA" id="ARBA00022692"/>
    </source>
</evidence>
<evidence type="ECO:0000256" key="4">
    <source>
        <dbReference type="ARBA" id="ARBA00022676"/>
    </source>
</evidence>
<feature type="compositionally biased region" description="Low complexity" evidence="10">
    <location>
        <begin position="1085"/>
        <end position="1110"/>
    </location>
</feature>
<feature type="compositionally biased region" description="Polar residues" evidence="10">
    <location>
        <begin position="1194"/>
        <end position="1205"/>
    </location>
</feature>
<gene>
    <name evidence="13" type="ORF">M427DRAFT_70638</name>
</gene>
<keyword evidence="7 11" id="KW-1133">Transmembrane helix</keyword>
<keyword evidence="5 13" id="KW-0808">Transferase</keyword>
<dbReference type="PANTHER" id="PTHR22914">
    <property type="entry name" value="CHITIN SYNTHASE"/>
    <property type="match status" value="1"/>
</dbReference>
<protein>
    <recommendedName>
        <fullName evidence="2">chitin synthase</fullName>
        <ecNumber evidence="2">2.4.1.16</ecNumber>
    </recommendedName>
</protein>
<feature type="transmembrane region" description="Helical" evidence="11">
    <location>
        <begin position="791"/>
        <end position="814"/>
    </location>
</feature>
<accession>A0A139AC65</accession>
<keyword evidence="8 11" id="KW-0472">Membrane</keyword>
<dbReference type="CDD" id="cd04190">
    <property type="entry name" value="Chitin_synth_C"/>
    <property type="match status" value="1"/>
</dbReference>
<proteinExistence type="predicted"/>
<name>A0A139AC65_GONPJ</name>
<evidence type="ECO:0000313" key="14">
    <source>
        <dbReference type="Proteomes" id="UP000070544"/>
    </source>
</evidence>
<dbReference type="InterPro" id="IPR054295">
    <property type="entry name" value="CHS4-like_dom"/>
</dbReference>
<dbReference type="Proteomes" id="UP000070544">
    <property type="component" value="Unassembled WGS sequence"/>
</dbReference>